<gene>
    <name evidence="1" type="ORF">GGD89_003365</name>
</gene>
<keyword evidence="2" id="KW-1185">Reference proteome</keyword>
<dbReference type="EMBL" id="JACIGK010000032">
    <property type="protein sequence ID" value="MBB4267718.1"/>
    <property type="molecule type" value="Genomic_DNA"/>
</dbReference>
<name>A0A7W6RH16_9PROT</name>
<comment type="caution">
    <text evidence="1">The sequence shown here is derived from an EMBL/GenBank/DDBJ whole genome shotgun (WGS) entry which is preliminary data.</text>
</comment>
<organism evidence="1 2">
    <name type="scientific">Roseospira visakhapatnamensis</name>
    <dbReference type="NCBI Taxonomy" id="390880"/>
    <lineage>
        <taxon>Bacteria</taxon>
        <taxon>Pseudomonadati</taxon>
        <taxon>Pseudomonadota</taxon>
        <taxon>Alphaproteobacteria</taxon>
        <taxon>Rhodospirillales</taxon>
        <taxon>Rhodospirillaceae</taxon>
        <taxon>Roseospira</taxon>
    </lineage>
</organism>
<sequence length="169" mass="18536">MSREITSQDVTAMMAAGASLARDHGMSDPCPETIAWELLIEAADTLKCLPDRERGWLASCDRSAWPPVLIEQAERWAAAVARGGWDAMTVRPGPPSAAAIERMDTLFRLTVGFPRPLDLRRAFLLASGVPAHLIARHTKCSRRTVFNARDRSVAVLAERLDNMSKNLAA</sequence>
<evidence type="ECO:0000313" key="2">
    <source>
        <dbReference type="Proteomes" id="UP000554286"/>
    </source>
</evidence>
<proteinExistence type="predicted"/>
<accession>A0A7W6RH16</accession>
<protein>
    <submittedName>
        <fullName evidence="1">Uncharacterized protein</fullName>
    </submittedName>
</protein>
<evidence type="ECO:0000313" key="1">
    <source>
        <dbReference type="EMBL" id="MBB4267718.1"/>
    </source>
</evidence>
<reference evidence="1 2" key="1">
    <citation type="submission" date="2020-08" db="EMBL/GenBank/DDBJ databases">
        <title>Genome sequencing of Purple Non-Sulfur Bacteria from various extreme environments.</title>
        <authorList>
            <person name="Mayer M."/>
        </authorList>
    </citation>
    <scope>NUCLEOTIDE SEQUENCE [LARGE SCALE GENOMIC DNA]</scope>
    <source>
        <strain evidence="1 2">JA131</strain>
    </source>
</reference>
<dbReference type="Proteomes" id="UP000554286">
    <property type="component" value="Unassembled WGS sequence"/>
</dbReference>
<dbReference type="RefSeq" id="WP_184047592.1">
    <property type="nucleotide sequence ID" value="NZ_JACIGK010000032.1"/>
</dbReference>
<dbReference type="AlphaFoldDB" id="A0A7W6RH16"/>